<keyword evidence="7" id="KW-1185">Reference proteome</keyword>
<dbReference type="RefSeq" id="WP_109821646.1">
    <property type="nucleotide sequence ID" value="NZ_QGKL01000006.1"/>
</dbReference>
<name>A0A317CSG5_9GAMM</name>
<dbReference type="CDD" id="cd05013">
    <property type="entry name" value="SIS_RpiR"/>
    <property type="match status" value="1"/>
</dbReference>
<dbReference type="GO" id="GO:0097367">
    <property type="term" value="F:carbohydrate derivative binding"/>
    <property type="evidence" value="ECO:0007669"/>
    <property type="project" value="InterPro"/>
</dbReference>
<evidence type="ECO:0000313" key="7">
    <source>
        <dbReference type="Proteomes" id="UP000245506"/>
    </source>
</evidence>
<dbReference type="SUPFAM" id="SSF53697">
    <property type="entry name" value="SIS domain"/>
    <property type="match status" value="1"/>
</dbReference>
<dbReference type="InterPro" id="IPR046348">
    <property type="entry name" value="SIS_dom_sf"/>
</dbReference>
<reference evidence="6 7" key="1">
    <citation type="submission" date="2018-05" db="EMBL/GenBank/DDBJ databases">
        <title>Leucothrix arctica sp. nov., isolated from Arctic seawater.</title>
        <authorList>
            <person name="Choi A."/>
            <person name="Baek K."/>
        </authorList>
    </citation>
    <scope>NUCLEOTIDE SEQUENCE [LARGE SCALE GENOMIC DNA]</scope>
    <source>
        <strain evidence="6 7">IMCC9719</strain>
    </source>
</reference>
<evidence type="ECO:0000256" key="1">
    <source>
        <dbReference type="ARBA" id="ARBA00023015"/>
    </source>
</evidence>
<dbReference type="AlphaFoldDB" id="A0A317CSG5"/>
<dbReference type="EMBL" id="QGKL01000006">
    <property type="protein sequence ID" value="PWQ99380.1"/>
    <property type="molecule type" value="Genomic_DNA"/>
</dbReference>
<comment type="caution">
    <text evidence="6">The sequence shown here is derived from an EMBL/GenBank/DDBJ whole genome shotgun (WGS) entry which is preliminary data.</text>
</comment>
<dbReference type="Pfam" id="PF01418">
    <property type="entry name" value="HTH_6"/>
    <property type="match status" value="1"/>
</dbReference>
<organism evidence="6 7">
    <name type="scientific">Leucothrix arctica</name>
    <dbReference type="NCBI Taxonomy" id="1481894"/>
    <lineage>
        <taxon>Bacteria</taxon>
        <taxon>Pseudomonadati</taxon>
        <taxon>Pseudomonadota</taxon>
        <taxon>Gammaproteobacteria</taxon>
        <taxon>Thiotrichales</taxon>
        <taxon>Thiotrichaceae</taxon>
        <taxon>Leucothrix</taxon>
    </lineage>
</organism>
<dbReference type="Pfam" id="PF01380">
    <property type="entry name" value="SIS"/>
    <property type="match status" value="1"/>
</dbReference>
<evidence type="ECO:0000256" key="3">
    <source>
        <dbReference type="ARBA" id="ARBA00023163"/>
    </source>
</evidence>
<protein>
    <submittedName>
        <fullName evidence="6">RpiR family transcriptional regulator</fullName>
    </submittedName>
</protein>
<gene>
    <name evidence="6" type="ORF">DKT75_01390</name>
</gene>
<dbReference type="SUPFAM" id="SSF46689">
    <property type="entry name" value="Homeodomain-like"/>
    <property type="match status" value="1"/>
</dbReference>
<dbReference type="InterPro" id="IPR000281">
    <property type="entry name" value="HTH_RpiR"/>
</dbReference>
<dbReference type="InterPro" id="IPR001347">
    <property type="entry name" value="SIS_dom"/>
</dbReference>
<feature type="domain" description="SIS" evidence="5">
    <location>
        <begin position="138"/>
        <end position="271"/>
    </location>
</feature>
<dbReference type="GO" id="GO:0003677">
    <property type="term" value="F:DNA binding"/>
    <property type="evidence" value="ECO:0007669"/>
    <property type="project" value="UniProtKB-KW"/>
</dbReference>
<dbReference type="PANTHER" id="PTHR30514:SF20">
    <property type="entry name" value="TRANSCRIPTIONAL REGULATOR"/>
    <property type="match status" value="1"/>
</dbReference>
<dbReference type="Gene3D" id="3.40.50.10490">
    <property type="entry name" value="Glucose-6-phosphate isomerase like protein, domain 1"/>
    <property type="match status" value="1"/>
</dbReference>
<feature type="domain" description="HTH rpiR-type" evidence="4">
    <location>
        <begin position="14"/>
        <end position="90"/>
    </location>
</feature>
<keyword evidence="3" id="KW-0804">Transcription</keyword>
<dbReference type="InterPro" id="IPR009057">
    <property type="entry name" value="Homeodomain-like_sf"/>
</dbReference>
<evidence type="ECO:0000259" key="5">
    <source>
        <dbReference type="PROSITE" id="PS51464"/>
    </source>
</evidence>
<dbReference type="Proteomes" id="UP000245506">
    <property type="component" value="Unassembled WGS sequence"/>
</dbReference>
<dbReference type="PANTHER" id="PTHR30514">
    <property type="entry name" value="GLUCOKINASE"/>
    <property type="match status" value="1"/>
</dbReference>
<dbReference type="GO" id="GO:1901135">
    <property type="term" value="P:carbohydrate derivative metabolic process"/>
    <property type="evidence" value="ECO:0007669"/>
    <property type="project" value="InterPro"/>
</dbReference>
<dbReference type="OrthoDB" id="9814005at2"/>
<proteinExistence type="predicted"/>
<keyword evidence="2" id="KW-0238">DNA-binding</keyword>
<keyword evidence="1" id="KW-0805">Transcription regulation</keyword>
<dbReference type="PROSITE" id="PS51071">
    <property type="entry name" value="HTH_RPIR"/>
    <property type="match status" value="1"/>
</dbReference>
<dbReference type="GO" id="GO:0003700">
    <property type="term" value="F:DNA-binding transcription factor activity"/>
    <property type="evidence" value="ECO:0007669"/>
    <property type="project" value="InterPro"/>
</dbReference>
<evidence type="ECO:0000256" key="2">
    <source>
        <dbReference type="ARBA" id="ARBA00023125"/>
    </source>
</evidence>
<dbReference type="InterPro" id="IPR047640">
    <property type="entry name" value="RpiR-like"/>
</dbReference>
<dbReference type="PROSITE" id="PS51464">
    <property type="entry name" value="SIS"/>
    <property type="match status" value="1"/>
</dbReference>
<dbReference type="InterPro" id="IPR035472">
    <property type="entry name" value="RpiR-like_SIS"/>
</dbReference>
<accession>A0A317CSG5</accession>
<evidence type="ECO:0000313" key="6">
    <source>
        <dbReference type="EMBL" id="PWQ99380.1"/>
    </source>
</evidence>
<sequence length="280" mass="31088">MPKTEQTQPPRTYSELKTWIQEHYDSLPKRLQSVAAFALDNPDVVALKTIAIISEQAEVTDSTLVRFAKSIGYDGFTDMQSVFQESMRYIPQPYAQRLNRLETDSQSEQSALHKFSQAASNSIHKLEQQIDEKDILKASELLSKARTIYIAGAGRAFPVTTYLHYNFLKMGIQAVIIDGISDTMTEKAKLIRKDEALIAITFSPYSAHTKELVDTCLVNEVPVVAITDSTLSPISRSDDLHLEVVEEEVSGIRGLSATMCLALCLAVETGKLTSKLTPKT</sequence>
<evidence type="ECO:0000259" key="4">
    <source>
        <dbReference type="PROSITE" id="PS51071"/>
    </source>
</evidence>
<dbReference type="InterPro" id="IPR036388">
    <property type="entry name" value="WH-like_DNA-bd_sf"/>
</dbReference>
<dbReference type="Gene3D" id="1.10.10.10">
    <property type="entry name" value="Winged helix-like DNA-binding domain superfamily/Winged helix DNA-binding domain"/>
    <property type="match status" value="1"/>
</dbReference>